<feature type="region of interest" description="Disordered" evidence="1">
    <location>
        <begin position="1"/>
        <end position="45"/>
    </location>
</feature>
<gene>
    <name evidence="4" type="ORF">C8F04DRAFT_440212</name>
</gene>
<name>A0AAD6TG63_9AGAR</name>
<evidence type="ECO:0000313" key="4">
    <source>
        <dbReference type="EMBL" id="KAJ7045569.1"/>
    </source>
</evidence>
<dbReference type="InterPro" id="IPR055592">
    <property type="entry name" value="DUF7168"/>
</dbReference>
<feature type="region of interest" description="Disordered" evidence="1">
    <location>
        <begin position="303"/>
        <end position="326"/>
    </location>
</feature>
<protein>
    <recommendedName>
        <fullName evidence="6">DUF2786 domain-containing protein</fullName>
    </recommendedName>
</protein>
<evidence type="ECO:0000313" key="5">
    <source>
        <dbReference type="Proteomes" id="UP001218188"/>
    </source>
</evidence>
<evidence type="ECO:0000259" key="3">
    <source>
        <dbReference type="Pfam" id="PF23771"/>
    </source>
</evidence>
<feature type="compositionally biased region" description="Basic and acidic residues" evidence="1">
    <location>
        <begin position="350"/>
        <end position="366"/>
    </location>
</feature>
<dbReference type="Pfam" id="PF10979">
    <property type="entry name" value="DUF2786"/>
    <property type="match status" value="1"/>
</dbReference>
<dbReference type="InterPro" id="IPR024498">
    <property type="entry name" value="DUF2786"/>
</dbReference>
<dbReference type="Pfam" id="PF23771">
    <property type="entry name" value="DUF7168"/>
    <property type="match status" value="1"/>
</dbReference>
<dbReference type="EMBL" id="JARJCM010000004">
    <property type="protein sequence ID" value="KAJ7045569.1"/>
    <property type="molecule type" value="Genomic_DNA"/>
</dbReference>
<feature type="domain" description="DUF2786" evidence="2">
    <location>
        <begin position="77"/>
        <end position="116"/>
    </location>
</feature>
<evidence type="ECO:0008006" key="6">
    <source>
        <dbReference type="Google" id="ProtNLM"/>
    </source>
</evidence>
<feature type="compositionally biased region" description="Basic residues" evidence="1">
    <location>
        <begin position="32"/>
        <end position="41"/>
    </location>
</feature>
<feature type="region of interest" description="Disordered" evidence="1">
    <location>
        <begin position="343"/>
        <end position="401"/>
    </location>
</feature>
<evidence type="ECO:0000256" key="1">
    <source>
        <dbReference type="SAM" id="MobiDB-lite"/>
    </source>
</evidence>
<evidence type="ECO:0000259" key="2">
    <source>
        <dbReference type="Pfam" id="PF10979"/>
    </source>
</evidence>
<organism evidence="4 5">
    <name type="scientific">Mycena alexandri</name>
    <dbReference type="NCBI Taxonomy" id="1745969"/>
    <lineage>
        <taxon>Eukaryota</taxon>
        <taxon>Fungi</taxon>
        <taxon>Dikarya</taxon>
        <taxon>Basidiomycota</taxon>
        <taxon>Agaricomycotina</taxon>
        <taxon>Agaricomycetes</taxon>
        <taxon>Agaricomycetidae</taxon>
        <taxon>Agaricales</taxon>
        <taxon>Marasmiineae</taxon>
        <taxon>Mycenaceae</taxon>
        <taxon>Mycena</taxon>
    </lineage>
</organism>
<feature type="region of interest" description="Disordered" evidence="1">
    <location>
        <begin position="244"/>
        <end position="263"/>
    </location>
</feature>
<comment type="caution">
    <text evidence="4">The sequence shown here is derived from an EMBL/GenBank/DDBJ whole genome shotgun (WGS) entry which is preliminary data.</text>
</comment>
<accession>A0AAD6TG63</accession>
<dbReference type="AlphaFoldDB" id="A0AAD6TG63"/>
<dbReference type="Proteomes" id="UP001218188">
    <property type="component" value="Unassembled WGS sequence"/>
</dbReference>
<keyword evidence="5" id="KW-1185">Reference proteome</keyword>
<sequence>MRKRHRYESSDSDESSGSGSDSDDYMAPAKSPQKKARKLNPKIKGPTIKAEVTIRATDTPLDKMDSQKRLEKIDGAVIDRIKKALTLASHEQTGEAEARAALRMASKLLERHNVTQAEVMSQESEAEQLKRAGTSIVSLKSTVSPTTAVSIETWSSTLAAAMETFFDCQSYNTRFNGSRPKVDWAFYGLAEQTVAAAHAYEMTYNLILTWSLKPDIGKGIHAKNCYRTGVARGLCDMAKKEKAQDKERAQKKEQALLRARQEQEAIEDKARLDRLEGPEDVKIKAEEPEVVVKPELDRRVKMEEVDDDDDIGGQRAFDQAGWTEEDERREVFLETLREARADFNDEDDHENLLDLDAEKPKLKRSESTGPSLGSMGPPVSAVPLAEQKVKEEEDDSPWSSVGQLVAFREQSIAVGDEYLKSQGVKLVKGRKHKALEFKDSDARKLYLRGKKDAQNIDVRQKRVKDVGMDD</sequence>
<proteinExistence type="predicted"/>
<feature type="domain" description="DUF7168" evidence="3">
    <location>
        <begin position="133"/>
        <end position="260"/>
    </location>
</feature>
<reference evidence="4" key="1">
    <citation type="submission" date="2023-03" db="EMBL/GenBank/DDBJ databases">
        <title>Massive genome expansion in bonnet fungi (Mycena s.s.) driven by repeated elements and novel gene families across ecological guilds.</title>
        <authorList>
            <consortium name="Lawrence Berkeley National Laboratory"/>
            <person name="Harder C.B."/>
            <person name="Miyauchi S."/>
            <person name="Viragh M."/>
            <person name="Kuo A."/>
            <person name="Thoen E."/>
            <person name="Andreopoulos B."/>
            <person name="Lu D."/>
            <person name="Skrede I."/>
            <person name="Drula E."/>
            <person name="Henrissat B."/>
            <person name="Morin E."/>
            <person name="Kohler A."/>
            <person name="Barry K."/>
            <person name="LaButti K."/>
            <person name="Morin E."/>
            <person name="Salamov A."/>
            <person name="Lipzen A."/>
            <person name="Mereny Z."/>
            <person name="Hegedus B."/>
            <person name="Baldrian P."/>
            <person name="Stursova M."/>
            <person name="Weitz H."/>
            <person name="Taylor A."/>
            <person name="Grigoriev I.V."/>
            <person name="Nagy L.G."/>
            <person name="Martin F."/>
            <person name="Kauserud H."/>
        </authorList>
    </citation>
    <scope>NUCLEOTIDE SEQUENCE</scope>
    <source>
        <strain evidence="4">CBHHK200</strain>
    </source>
</reference>